<evidence type="ECO:0000256" key="1">
    <source>
        <dbReference type="ARBA" id="ARBA00004141"/>
    </source>
</evidence>
<dbReference type="InterPro" id="IPR036259">
    <property type="entry name" value="MFS_trans_sf"/>
</dbReference>
<proteinExistence type="predicted"/>
<gene>
    <name evidence="6" type="ORF">DD237_003903</name>
</gene>
<reference evidence="6 7" key="1">
    <citation type="submission" date="2018-06" db="EMBL/GenBank/DDBJ databases">
        <title>Comparative genomics of downy mildews reveals potential adaptations to biotrophy.</title>
        <authorList>
            <person name="Fletcher K."/>
            <person name="Klosterman S.J."/>
            <person name="Derevnina L."/>
            <person name="Martin F."/>
            <person name="Koike S."/>
            <person name="Reyes Chin-Wo S."/>
            <person name="Mou B."/>
            <person name="Michelmore R."/>
        </authorList>
    </citation>
    <scope>NUCLEOTIDE SEQUENCE [LARGE SCALE GENOMIC DNA]</scope>
    <source>
        <strain evidence="6 7">R13</strain>
    </source>
</reference>
<dbReference type="Proteomes" id="UP000286097">
    <property type="component" value="Unassembled WGS sequence"/>
</dbReference>
<evidence type="ECO:0000256" key="5">
    <source>
        <dbReference type="SAM" id="Phobius"/>
    </source>
</evidence>
<evidence type="ECO:0000256" key="2">
    <source>
        <dbReference type="ARBA" id="ARBA00022692"/>
    </source>
</evidence>
<dbReference type="PANTHER" id="PTHR48022">
    <property type="entry name" value="PLASTIDIC GLUCOSE TRANSPORTER 4"/>
    <property type="match status" value="1"/>
</dbReference>
<keyword evidence="4 5" id="KW-0472">Membrane</keyword>
<feature type="transmembrane region" description="Helical" evidence="5">
    <location>
        <begin position="52"/>
        <end position="71"/>
    </location>
</feature>
<dbReference type="AlphaFoldDB" id="A0A425CH40"/>
<dbReference type="Gene3D" id="1.20.1250.20">
    <property type="entry name" value="MFS general substrate transporter like domains"/>
    <property type="match status" value="1"/>
</dbReference>
<keyword evidence="2 5" id="KW-0812">Transmembrane</keyword>
<dbReference type="EMBL" id="QKXF01000121">
    <property type="protein sequence ID" value="RQM16328.1"/>
    <property type="molecule type" value="Genomic_DNA"/>
</dbReference>
<evidence type="ECO:0000313" key="7">
    <source>
        <dbReference type="Proteomes" id="UP000286097"/>
    </source>
</evidence>
<name>A0A425CH40_9STRA</name>
<dbReference type="Pfam" id="PF00083">
    <property type="entry name" value="Sugar_tr"/>
    <property type="match status" value="1"/>
</dbReference>
<dbReference type="GO" id="GO:0016020">
    <property type="term" value="C:membrane"/>
    <property type="evidence" value="ECO:0007669"/>
    <property type="project" value="UniProtKB-SubCell"/>
</dbReference>
<feature type="transmembrane region" description="Helical" evidence="5">
    <location>
        <begin position="87"/>
        <end position="107"/>
    </location>
</feature>
<dbReference type="GO" id="GO:0005351">
    <property type="term" value="F:carbohydrate:proton symporter activity"/>
    <property type="evidence" value="ECO:0007669"/>
    <property type="project" value="TreeGrafter"/>
</dbReference>
<comment type="subcellular location">
    <subcellularLocation>
        <location evidence="1">Membrane</location>
        <topology evidence="1">Multi-pass membrane protein</topology>
    </subcellularLocation>
</comment>
<dbReference type="VEuPathDB" id="FungiDB:DD237_003903"/>
<keyword evidence="3 5" id="KW-1133">Transmembrane helix</keyword>
<dbReference type="InterPro" id="IPR005828">
    <property type="entry name" value="MFS_sugar_transport-like"/>
</dbReference>
<evidence type="ECO:0000256" key="4">
    <source>
        <dbReference type="ARBA" id="ARBA00023136"/>
    </source>
</evidence>
<sequence length="117" mass="12924">MEPSVLKRVIIAMLLQDVVGDGILSVLIISIVNFVSTILAMRWMGTYGRRQLLLIDAMGMVVGHLVSAILFNHGCVGNTESARCLETLGYVIIVSTSIFVFNFAILWEPVCWMPLPL</sequence>
<evidence type="ECO:0000256" key="3">
    <source>
        <dbReference type="ARBA" id="ARBA00022989"/>
    </source>
</evidence>
<dbReference type="PANTHER" id="PTHR48022:SF2">
    <property type="entry name" value="PLASTIDIC GLUCOSE TRANSPORTER 4"/>
    <property type="match status" value="1"/>
</dbReference>
<dbReference type="InterPro" id="IPR050360">
    <property type="entry name" value="MFS_Sugar_Transporters"/>
</dbReference>
<protein>
    <recommendedName>
        <fullName evidence="8">Major facilitator superfamily (MFS) profile domain-containing protein</fullName>
    </recommendedName>
</protein>
<dbReference type="OrthoDB" id="159765at2759"/>
<accession>A0A425CH40</accession>
<feature type="transmembrane region" description="Helical" evidence="5">
    <location>
        <begin position="22"/>
        <end position="40"/>
    </location>
</feature>
<evidence type="ECO:0008006" key="8">
    <source>
        <dbReference type="Google" id="ProtNLM"/>
    </source>
</evidence>
<organism evidence="6 7">
    <name type="scientific">Peronospora effusa</name>
    <dbReference type="NCBI Taxonomy" id="542832"/>
    <lineage>
        <taxon>Eukaryota</taxon>
        <taxon>Sar</taxon>
        <taxon>Stramenopiles</taxon>
        <taxon>Oomycota</taxon>
        <taxon>Peronosporomycetes</taxon>
        <taxon>Peronosporales</taxon>
        <taxon>Peronosporaceae</taxon>
        <taxon>Peronospora</taxon>
    </lineage>
</organism>
<evidence type="ECO:0000313" key="6">
    <source>
        <dbReference type="EMBL" id="RQM16328.1"/>
    </source>
</evidence>
<comment type="caution">
    <text evidence="6">The sequence shown here is derived from an EMBL/GenBank/DDBJ whole genome shotgun (WGS) entry which is preliminary data.</text>
</comment>